<sequence length="257" mass="29145">MGFMACGNKRCFPDHLVAATEWRVLDRKELDWLGSIAVCNTYEPGQCLFYEGDECKGIHFVCQGLVGVRRLGVNGDSVLIRLAKQGDPLAFWTFLTGNCHKSSAEVLQPTRACFLNSSCLREVFDRNPALSHEFLRRASRDLGEAQERFHQTVTLDLRSRLAHFLLAMKKRYGRVTDEGKLLIELPISRRDMAEMIGVRTESLSRTIRKMTDDGVLTFSGHRVWLNDVDLLASEIERFEEADSCACPHRLDPVYCGT</sequence>
<dbReference type="GO" id="GO:0003700">
    <property type="term" value="F:DNA-binding transcription factor activity"/>
    <property type="evidence" value="ECO:0007669"/>
    <property type="project" value="TreeGrafter"/>
</dbReference>
<dbReference type="Pfam" id="PF13545">
    <property type="entry name" value="HTH_Crp_2"/>
    <property type="match status" value="1"/>
</dbReference>
<gene>
    <name evidence="6" type="ORF">MNBD_ALPHA12-810</name>
</gene>
<dbReference type="GO" id="GO:0003677">
    <property type="term" value="F:DNA binding"/>
    <property type="evidence" value="ECO:0007669"/>
    <property type="project" value="UniProtKB-KW"/>
</dbReference>
<protein>
    <recommendedName>
        <fullName evidence="7">Transcriptional regulator, Crp/Fnr family</fullName>
    </recommendedName>
</protein>
<dbReference type="GO" id="GO:0005829">
    <property type="term" value="C:cytosol"/>
    <property type="evidence" value="ECO:0007669"/>
    <property type="project" value="TreeGrafter"/>
</dbReference>
<dbReference type="PRINTS" id="PR00034">
    <property type="entry name" value="HTHCRP"/>
</dbReference>
<dbReference type="Pfam" id="PF00027">
    <property type="entry name" value="cNMP_binding"/>
    <property type="match status" value="1"/>
</dbReference>
<dbReference type="InterPro" id="IPR018490">
    <property type="entry name" value="cNMP-bd_dom_sf"/>
</dbReference>
<accession>A0A3B0TI67</accession>
<keyword evidence="3" id="KW-0804">Transcription</keyword>
<dbReference type="PROSITE" id="PS51063">
    <property type="entry name" value="HTH_CRP_2"/>
    <property type="match status" value="1"/>
</dbReference>
<dbReference type="CDD" id="cd00038">
    <property type="entry name" value="CAP_ED"/>
    <property type="match status" value="1"/>
</dbReference>
<feature type="domain" description="Cyclic nucleotide-binding" evidence="4">
    <location>
        <begin position="21"/>
        <end position="141"/>
    </location>
</feature>
<evidence type="ECO:0000256" key="2">
    <source>
        <dbReference type="ARBA" id="ARBA00023125"/>
    </source>
</evidence>
<dbReference type="SMART" id="SM00100">
    <property type="entry name" value="cNMP"/>
    <property type="match status" value="1"/>
</dbReference>
<feature type="domain" description="HTH crp-type" evidence="5">
    <location>
        <begin position="155"/>
        <end position="229"/>
    </location>
</feature>
<dbReference type="Gene3D" id="2.60.120.10">
    <property type="entry name" value="Jelly Rolls"/>
    <property type="match status" value="1"/>
</dbReference>
<reference evidence="6" key="1">
    <citation type="submission" date="2018-06" db="EMBL/GenBank/DDBJ databases">
        <authorList>
            <person name="Zhirakovskaya E."/>
        </authorList>
    </citation>
    <scope>NUCLEOTIDE SEQUENCE</scope>
</reference>
<dbReference type="SUPFAM" id="SSF51206">
    <property type="entry name" value="cAMP-binding domain-like"/>
    <property type="match status" value="1"/>
</dbReference>
<dbReference type="InterPro" id="IPR000595">
    <property type="entry name" value="cNMP-bd_dom"/>
</dbReference>
<dbReference type="InterPro" id="IPR050397">
    <property type="entry name" value="Env_Response_Regulators"/>
</dbReference>
<evidence type="ECO:0000259" key="4">
    <source>
        <dbReference type="PROSITE" id="PS50042"/>
    </source>
</evidence>
<dbReference type="InterPro" id="IPR036390">
    <property type="entry name" value="WH_DNA-bd_sf"/>
</dbReference>
<dbReference type="InterPro" id="IPR012318">
    <property type="entry name" value="HTH_CRP"/>
</dbReference>
<organism evidence="6">
    <name type="scientific">hydrothermal vent metagenome</name>
    <dbReference type="NCBI Taxonomy" id="652676"/>
    <lineage>
        <taxon>unclassified sequences</taxon>
        <taxon>metagenomes</taxon>
        <taxon>ecological metagenomes</taxon>
    </lineage>
</organism>
<evidence type="ECO:0000256" key="1">
    <source>
        <dbReference type="ARBA" id="ARBA00023015"/>
    </source>
</evidence>
<dbReference type="EMBL" id="UOEO01000089">
    <property type="protein sequence ID" value="VAW18345.1"/>
    <property type="molecule type" value="Genomic_DNA"/>
</dbReference>
<name>A0A3B0TI67_9ZZZZ</name>
<evidence type="ECO:0000256" key="3">
    <source>
        <dbReference type="ARBA" id="ARBA00023163"/>
    </source>
</evidence>
<dbReference type="PANTHER" id="PTHR24567:SF26">
    <property type="entry name" value="REGULATORY PROTEIN YEIL"/>
    <property type="match status" value="1"/>
</dbReference>
<dbReference type="SMART" id="SM00419">
    <property type="entry name" value="HTH_CRP"/>
    <property type="match status" value="1"/>
</dbReference>
<evidence type="ECO:0000313" key="6">
    <source>
        <dbReference type="EMBL" id="VAW18345.1"/>
    </source>
</evidence>
<dbReference type="SUPFAM" id="SSF46785">
    <property type="entry name" value="Winged helix' DNA-binding domain"/>
    <property type="match status" value="1"/>
</dbReference>
<dbReference type="InterPro" id="IPR014710">
    <property type="entry name" value="RmlC-like_jellyroll"/>
</dbReference>
<dbReference type="AlphaFoldDB" id="A0A3B0TI67"/>
<keyword evidence="1" id="KW-0805">Transcription regulation</keyword>
<keyword evidence="2" id="KW-0238">DNA-binding</keyword>
<dbReference type="PANTHER" id="PTHR24567">
    <property type="entry name" value="CRP FAMILY TRANSCRIPTIONAL REGULATORY PROTEIN"/>
    <property type="match status" value="1"/>
</dbReference>
<evidence type="ECO:0000259" key="5">
    <source>
        <dbReference type="PROSITE" id="PS51063"/>
    </source>
</evidence>
<proteinExistence type="predicted"/>
<dbReference type="PROSITE" id="PS50042">
    <property type="entry name" value="CNMP_BINDING_3"/>
    <property type="match status" value="1"/>
</dbReference>
<evidence type="ECO:0008006" key="7">
    <source>
        <dbReference type="Google" id="ProtNLM"/>
    </source>
</evidence>